<evidence type="ECO:0000313" key="3">
    <source>
        <dbReference type="Proteomes" id="UP001063698"/>
    </source>
</evidence>
<evidence type="ECO:0000256" key="1">
    <source>
        <dbReference type="SAM" id="Coils"/>
    </source>
</evidence>
<name>A0A977KAU3_9CREN</name>
<feature type="coiled-coil region" evidence="1">
    <location>
        <begin position="22"/>
        <end position="49"/>
    </location>
</feature>
<evidence type="ECO:0000313" key="2">
    <source>
        <dbReference type="EMBL" id="UXD21245.1"/>
    </source>
</evidence>
<gene>
    <name evidence="2" type="ORF">IPA_01765</name>
</gene>
<protein>
    <recommendedName>
        <fullName evidence="4">VapB-type antitoxin</fullName>
    </recommendedName>
</protein>
<proteinExistence type="predicted"/>
<dbReference type="AlphaFoldDB" id="A0A977KAU3"/>
<keyword evidence="1" id="KW-0175">Coiled coil</keyword>
<organism evidence="2 3">
    <name type="scientific">Ignicoccus pacificus DSM 13166</name>
    <dbReference type="NCBI Taxonomy" id="940294"/>
    <lineage>
        <taxon>Archaea</taxon>
        <taxon>Thermoproteota</taxon>
        <taxon>Thermoprotei</taxon>
        <taxon>Desulfurococcales</taxon>
        <taxon>Desulfurococcaceae</taxon>
        <taxon>Ignicoccus</taxon>
    </lineage>
</organism>
<accession>A0A977KAU3</accession>
<dbReference type="PANTHER" id="PTHR42244:SF2">
    <property type="entry name" value="ANTITOXIN VAPB3-RELATED"/>
    <property type="match status" value="1"/>
</dbReference>
<dbReference type="PANTHER" id="PTHR42244">
    <property type="entry name" value="ANTITOXIN VAPB3-RELATED"/>
    <property type="match status" value="1"/>
</dbReference>
<sequence>MSVVFSVRIPKELKEKMEKMNVNWAEEVRRFLEQRVKEEEEKKVMEELKAFRSSLQGRKIVPSEALIREVRDSR</sequence>
<dbReference type="Proteomes" id="UP001063698">
    <property type="component" value="Chromosome"/>
</dbReference>
<evidence type="ECO:0008006" key="4">
    <source>
        <dbReference type="Google" id="ProtNLM"/>
    </source>
</evidence>
<dbReference type="InterPro" id="IPR039709">
    <property type="entry name" value="VapB3-like"/>
</dbReference>
<keyword evidence="3" id="KW-1185">Reference proteome</keyword>
<reference evidence="2" key="1">
    <citation type="submission" date="2013-11" db="EMBL/GenBank/DDBJ databases">
        <title>Comparative genomics of Ignicoccus.</title>
        <authorList>
            <person name="Podar M."/>
        </authorList>
    </citation>
    <scope>NUCLEOTIDE SEQUENCE</scope>
    <source>
        <strain evidence="2">DSM 13166</strain>
    </source>
</reference>
<dbReference type="KEGG" id="ipc:IPA_01765"/>
<dbReference type="EMBL" id="CP006868">
    <property type="protein sequence ID" value="UXD21245.1"/>
    <property type="molecule type" value="Genomic_DNA"/>
</dbReference>